<dbReference type="OMA" id="PYGMSSI"/>
<keyword evidence="5 8" id="KW-0371">Homeobox</keyword>
<dbReference type="Pfam" id="PF07526">
    <property type="entry name" value="POX"/>
    <property type="match status" value="1"/>
</dbReference>
<evidence type="ECO:0000256" key="7">
    <source>
        <dbReference type="ARBA" id="ARBA00023242"/>
    </source>
</evidence>
<keyword evidence="7 8" id="KW-0539">Nucleus</keyword>
<dbReference type="Gramene" id="PSS21688">
    <property type="protein sequence ID" value="PSS21688"/>
    <property type="gene ID" value="CEY00_Acc10737"/>
</dbReference>
<dbReference type="Pfam" id="PF05920">
    <property type="entry name" value="Homeobox_KN"/>
    <property type="match status" value="1"/>
</dbReference>
<feature type="region of interest" description="Disordered" evidence="9">
    <location>
        <begin position="473"/>
        <end position="515"/>
    </location>
</feature>
<dbReference type="GO" id="GO:0005634">
    <property type="term" value="C:nucleus"/>
    <property type="evidence" value="ECO:0007669"/>
    <property type="project" value="UniProtKB-SubCell"/>
</dbReference>
<dbReference type="CDD" id="cd00086">
    <property type="entry name" value="homeodomain"/>
    <property type="match status" value="1"/>
</dbReference>
<dbReference type="SMART" id="SM00574">
    <property type="entry name" value="POX"/>
    <property type="match status" value="1"/>
</dbReference>
<dbReference type="STRING" id="1590841.A0A2R6R6P4"/>
<dbReference type="Proteomes" id="UP000241394">
    <property type="component" value="Chromosome LG9"/>
</dbReference>
<feature type="compositionally biased region" description="Polar residues" evidence="9">
    <location>
        <begin position="265"/>
        <end position="279"/>
    </location>
</feature>
<feature type="region of interest" description="Disordered" evidence="9">
    <location>
        <begin position="243"/>
        <end position="286"/>
    </location>
</feature>
<evidence type="ECO:0000313" key="11">
    <source>
        <dbReference type="EMBL" id="PSS21688.1"/>
    </source>
</evidence>
<dbReference type="InterPro" id="IPR001356">
    <property type="entry name" value="HD"/>
</dbReference>
<dbReference type="InterPro" id="IPR008422">
    <property type="entry name" value="KN_HD"/>
</dbReference>
<dbReference type="PANTHER" id="PTHR11850">
    <property type="entry name" value="HOMEOBOX PROTEIN TRANSCRIPTION FACTORS"/>
    <property type="match status" value="1"/>
</dbReference>
<comment type="subcellular location">
    <subcellularLocation>
        <location evidence="1 8">Nucleus</location>
    </subcellularLocation>
</comment>
<feature type="compositionally biased region" description="Basic and acidic residues" evidence="9">
    <location>
        <begin position="243"/>
        <end position="260"/>
    </location>
</feature>
<feature type="DNA-binding region" description="Homeobox" evidence="8">
    <location>
        <begin position="403"/>
        <end position="465"/>
    </location>
</feature>
<evidence type="ECO:0000256" key="9">
    <source>
        <dbReference type="SAM" id="MobiDB-lite"/>
    </source>
</evidence>
<dbReference type="InterPro" id="IPR009057">
    <property type="entry name" value="Homeodomain-like_sf"/>
</dbReference>
<gene>
    <name evidence="11" type="ORF">CEY00_Acc10737</name>
</gene>
<dbReference type="SUPFAM" id="SSF46689">
    <property type="entry name" value="Homeodomain-like"/>
    <property type="match status" value="1"/>
</dbReference>
<reference evidence="12" key="2">
    <citation type="journal article" date="2018" name="BMC Genomics">
        <title>A manually annotated Actinidia chinensis var. chinensis (kiwifruit) genome highlights the challenges associated with draft genomes and gene prediction in plants.</title>
        <authorList>
            <person name="Pilkington S.M."/>
            <person name="Crowhurst R."/>
            <person name="Hilario E."/>
            <person name="Nardozza S."/>
            <person name="Fraser L."/>
            <person name="Peng Y."/>
            <person name="Gunaseelan K."/>
            <person name="Simpson R."/>
            <person name="Tahir J."/>
            <person name="Deroles S.C."/>
            <person name="Templeton K."/>
            <person name="Luo Z."/>
            <person name="Davy M."/>
            <person name="Cheng C."/>
            <person name="McNeilage M."/>
            <person name="Scaglione D."/>
            <person name="Liu Y."/>
            <person name="Zhang Q."/>
            <person name="Datson P."/>
            <person name="De Silva N."/>
            <person name="Gardiner S.E."/>
            <person name="Bassett H."/>
            <person name="Chagne D."/>
            <person name="McCallum J."/>
            <person name="Dzierzon H."/>
            <person name="Deng C."/>
            <person name="Wang Y.Y."/>
            <person name="Barron L."/>
            <person name="Manako K."/>
            <person name="Bowen J."/>
            <person name="Foster T.M."/>
            <person name="Erridge Z.A."/>
            <person name="Tiffin H."/>
            <person name="Waite C.N."/>
            <person name="Davies K.M."/>
            <person name="Grierson E.P."/>
            <person name="Laing W.A."/>
            <person name="Kirk R."/>
            <person name="Chen X."/>
            <person name="Wood M."/>
            <person name="Montefiori M."/>
            <person name="Brummell D.A."/>
            <person name="Schwinn K.E."/>
            <person name="Catanach A."/>
            <person name="Fullerton C."/>
            <person name="Li D."/>
            <person name="Meiyalaghan S."/>
            <person name="Nieuwenhuizen N."/>
            <person name="Read N."/>
            <person name="Prakash R."/>
            <person name="Hunter D."/>
            <person name="Zhang H."/>
            <person name="McKenzie M."/>
            <person name="Knabel M."/>
            <person name="Harris A."/>
            <person name="Allan A.C."/>
            <person name="Gleave A."/>
            <person name="Chen A."/>
            <person name="Janssen B.J."/>
            <person name="Plunkett B."/>
            <person name="Ampomah-Dwamena C."/>
            <person name="Voogd C."/>
            <person name="Leif D."/>
            <person name="Lafferty D."/>
            <person name="Souleyre E.J.F."/>
            <person name="Varkonyi-Gasic E."/>
            <person name="Gambi F."/>
            <person name="Hanley J."/>
            <person name="Yao J.L."/>
            <person name="Cheung J."/>
            <person name="David K.M."/>
            <person name="Warren B."/>
            <person name="Marsh K."/>
            <person name="Snowden K.C."/>
            <person name="Lin-Wang K."/>
            <person name="Brian L."/>
            <person name="Martinez-Sanchez M."/>
            <person name="Wang M."/>
            <person name="Ileperuma N."/>
            <person name="Macnee N."/>
            <person name="Campin R."/>
            <person name="McAtee P."/>
            <person name="Drummond R.S.M."/>
            <person name="Espley R.V."/>
            <person name="Ireland H.S."/>
            <person name="Wu R."/>
            <person name="Atkinson R.G."/>
            <person name="Karunairetnam S."/>
            <person name="Bulley S."/>
            <person name="Chunkath S."/>
            <person name="Hanley Z."/>
            <person name="Storey R."/>
            <person name="Thrimawithana A.H."/>
            <person name="Thomson S."/>
            <person name="David C."/>
            <person name="Testolin R."/>
            <person name="Huang H."/>
            <person name="Hellens R.P."/>
            <person name="Schaffer R.J."/>
        </authorList>
    </citation>
    <scope>NUCLEOTIDE SEQUENCE [LARGE SCALE GENOMIC DNA]</scope>
    <source>
        <strain evidence="12">cv. Red5</strain>
    </source>
</reference>
<evidence type="ECO:0000256" key="5">
    <source>
        <dbReference type="ARBA" id="ARBA00023155"/>
    </source>
</evidence>
<dbReference type="SMR" id="A0A2R6R6P4"/>
<evidence type="ECO:0000313" key="12">
    <source>
        <dbReference type="Proteomes" id="UP000241394"/>
    </source>
</evidence>
<dbReference type="EMBL" id="NKQK01000009">
    <property type="protein sequence ID" value="PSS21688.1"/>
    <property type="molecule type" value="Genomic_DNA"/>
</dbReference>
<comment type="caution">
    <text evidence="11">The sequence shown here is derived from an EMBL/GenBank/DDBJ whole genome shotgun (WGS) entry which is preliminary data.</text>
</comment>
<feature type="region of interest" description="Disordered" evidence="9">
    <location>
        <begin position="171"/>
        <end position="196"/>
    </location>
</feature>
<dbReference type="AlphaFoldDB" id="A0A2R6R6P4"/>
<evidence type="ECO:0000256" key="2">
    <source>
        <dbReference type="ARBA" id="ARBA00006454"/>
    </source>
</evidence>
<dbReference type="FunCoup" id="A0A2R6R6P4">
    <property type="interactions" value="1147"/>
</dbReference>
<evidence type="ECO:0000259" key="10">
    <source>
        <dbReference type="PROSITE" id="PS50071"/>
    </source>
</evidence>
<dbReference type="GO" id="GO:0003677">
    <property type="term" value="F:DNA binding"/>
    <property type="evidence" value="ECO:0007669"/>
    <property type="project" value="UniProtKB-UniRule"/>
</dbReference>
<keyword evidence="3" id="KW-0805">Transcription regulation</keyword>
<reference evidence="11 12" key="1">
    <citation type="submission" date="2017-07" db="EMBL/GenBank/DDBJ databases">
        <title>An improved, manually edited Actinidia chinensis var. chinensis (kiwifruit) genome highlights the challenges associated with draft genomes and gene prediction in plants.</title>
        <authorList>
            <person name="Pilkington S."/>
            <person name="Crowhurst R."/>
            <person name="Hilario E."/>
            <person name="Nardozza S."/>
            <person name="Fraser L."/>
            <person name="Peng Y."/>
            <person name="Gunaseelan K."/>
            <person name="Simpson R."/>
            <person name="Tahir J."/>
            <person name="Deroles S."/>
            <person name="Templeton K."/>
            <person name="Luo Z."/>
            <person name="Davy M."/>
            <person name="Cheng C."/>
            <person name="Mcneilage M."/>
            <person name="Scaglione D."/>
            <person name="Liu Y."/>
            <person name="Zhang Q."/>
            <person name="Datson P."/>
            <person name="De Silva N."/>
            <person name="Gardiner S."/>
            <person name="Bassett H."/>
            <person name="Chagne D."/>
            <person name="Mccallum J."/>
            <person name="Dzierzon H."/>
            <person name="Deng C."/>
            <person name="Wang Y.-Y."/>
            <person name="Barron N."/>
            <person name="Manako K."/>
            <person name="Bowen J."/>
            <person name="Foster T."/>
            <person name="Erridge Z."/>
            <person name="Tiffin H."/>
            <person name="Waite C."/>
            <person name="Davies K."/>
            <person name="Grierson E."/>
            <person name="Laing W."/>
            <person name="Kirk R."/>
            <person name="Chen X."/>
            <person name="Wood M."/>
            <person name="Montefiori M."/>
            <person name="Brummell D."/>
            <person name="Schwinn K."/>
            <person name="Catanach A."/>
            <person name="Fullerton C."/>
            <person name="Li D."/>
            <person name="Meiyalaghan S."/>
            <person name="Nieuwenhuizen N."/>
            <person name="Read N."/>
            <person name="Prakash R."/>
            <person name="Hunter D."/>
            <person name="Zhang H."/>
            <person name="Mckenzie M."/>
            <person name="Knabel M."/>
            <person name="Harris A."/>
            <person name="Allan A."/>
            <person name="Chen A."/>
            <person name="Janssen B."/>
            <person name="Plunkett B."/>
            <person name="Dwamena C."/>
            <person name="Voogd C."/>
            <person name="Leif D."/>
            <person name="Lafferty D."/>
            <person name="Souleyre E."/>
            <person name="Varkonyi-Gasic E."/>
            <person name="Gambi F."/>
            <person name="Hanley J."/>
            <person name="Yao J.-L."/>
            <person name="Cheung J."/>
            <person name="David K."/>
            <person name="Warren B."/>
            <person name="Marsh K."/>
            <person name="Snowden K."/>
            <person name="Lin-Wang K."/>
            <person name="Brian L."/>
            <person name="Martinez-Sanchez M."/>
            <person name="Wang M."/>
            <person name="Ileperuma N."/>
            <person name="Macnee N."/>
            <person name="Campin R."/>
            <person name="Mcatee P."/>
            <person name="Drummond R."/>
            <person name="Espley R."/>
            <person name="Ireland H."/>
            <person name="Wu R."/>
            <person name="Atkinson R."/>
            <person name="Karunairetnam S."/>
            <person name="Bulley S."/>
            <person name="Chunkath S."/>
            <person name="Hanley Z."/>
            <person name="Storey R."/>
            <person name="Thrimawithana A."/>
            <person name="Thomson S."/>
            <person name="David C."/>
            <person name="Testolin R."/>
        </authorList>
    </citation>
    <scope>NUCLEOTIDE SEQUENCE [LARGE SCALE GENOMIC DNA]</scope>
    <source>
        <strain evidence="12">cv. Red5</strain>
        <tissue evidence="11">Young leaf</tissue>
    </source>
</reference>
<feature type="domain" description="Homeobox" evidence="10">
    <location>
        <begin position="401"/>
        <end position="464"/>
    </location>
</feature>
<evidence type="ECO:0000256" key="3">
    <source>
        <dbReference type="ARBA" id="ARBA00023015"/>
    </source>
</evidence>
<evidence type="ECO:0000256" key="1">
    <source>
        <dbReference type="ARBA" id="ARBA00004123"/>
    </source>
</evidence>
<evidence type="ECO:0000256" key="8">
    <source>
        <dbReference type="PROSITE-ProRule" id="PRU00108"/>
    </source>
</evidence>
<dbReference type="InterPro" id="IPR006563">
    <property type="entry name" value="POX_dom"/>
</dbReference>
<dbReference type="GO" id="GO:0006355">
    <property type="term" value="P:regulation of DNA-templated transcription"/>
    <property type="evidence" value="ECO:0007669"/>
    <property type="project" value="InterPro"/>
</dbReference>
<dbReference type="InterPro" id="IPR050224">
    <property type="entry name" value="TALE_homeobox"/>
</dbReference>
<dbReference type="Gene3D" id="1.10.10.60">
    <property type="entry name" value="Homeodomain-like"/>
    <property type="match status" value="1"/>
</dbReference>
<proteinExistence type="inferred from homology"/>
<name>A0A2R6R6P4_ACTCC</name>
<accession>A0A2R6R6P4</accession>
<evidence type="ECO:0000256" key="4">
    <source>
        <dbReference type="ARBA" id="ARBA00023125"/>
    </source>
</evidence>
<organism evidence="11 12">
    <name type="scientific">Actinidia chinensis var. chinensis</name>
    <name type="common">Chinese soft-hair kiwi</name>
    <dbReference type="NCBI Taxonomy" id="1590841"/>
    <lineage>
        <taxon>Eukaryota</taxon>
        <taxon>Viridiplantae</taxon>
        <taxon>Streptophyta</taxon>
        <taxon>Embryophyta</taxon>
        <taxon>Tracheophyta</taxon>
        <taxon>Spermatophyta</taxon>
        <taxon>Magnoliopsida</taxon>
        <taxon>eudicotyledons</taxon>
        <taxon>Gunneridae</taxon>
        <taxon>Pentapetalae</taxon>
        <taxon>asterids</taxon>
        <taxon>Ericales</taxon>
        <taxon>Actinidiaceae</taxon>
        <taxon>Actinidia</taxon>
    </lineage>
</organism>
<dbReference type="FunFam" id="1.10.10.60:FF:000083">
    <property type="entry name" value="BEL1-like homeodomain protein 4"/>
    <property type="match status" value="1"/>
</dbReference>
<dbReference type="SMART" id="SM00389">
    <property type="entry name" value="HOX"/>
    <property type="match status" value="1"/>
</dbReference>
<dbReference type="PROSITE" id="PS50071">
    <property type="entry name" value="HOMEOBOX_2"/>
    <property type="match status" value="1"/>
</dbReference>
<keyword evidence="12" id="KW-1185">Reference proteome</keyword>
<dbReference type="InParanoid" id="A0A2R6R6P4"/>
<evidence type="ECO:0000256" key="6">
    <source>
        <dbReference type="ARBA" id="ARBA00023163"/>
    </source>
</evidence>
<comment type="similarity">
    <text evidence="2">Belongs to the TALE/BELL homeobox family.</text>
</comment>
<protein>
    <submittedName>
        <fullName evidence="11">BEL1-like homeodomain protein 7</fullName>
    </submittedName>
</protein>
<feature type="compositionally biased region" description="Basic and acidic residues" evidence="9">
    <location>
        <begin position="487"/>
        <end position="505"/>
    </location>
</feature>
<keyword evidence="4 8" id="KW-0238">DNA-binding</keyword>
<dbReference type="OrthoDB" id="10056939at2759"/>
<sequence>MATFFPNSDNQRQGAPMVYLRESLPSSYSETPVFPGNMMMYMNYLSSSGSDTLAGNSQPNSCNDITPPVGDSVSTPPQQEILSNNGASRIGEHDFHEWGSSRNEMTFMPPMGSATSLLQGVQNLQGQGLSLSLSTQVPPSMQLPSIEYRNPNSSGLSSFMSPNLLISGEGNGRSVSIRDNESSENKFPNNTEYMPPGFYSDPMKTDMSSYGMSSIVRTIPNSKYLKAAQQLLDEVVSVRKALKQQDAKKDQSKSPKEVDGVSKNGAPSNPQESVSNSPRELSAAERQDLQDKLTKLLSMLDEVNRRYKQYYHQMQIVVSSFDVIAGCGAAKPYTALALQTISRHFRCLRDAITGQIRASRRSLGEEDVSENGKGVGISRLRYVDQHIRQQKALQQLGMMQQHAWRPQRGLPESSVSILRAWLFEHFLHPYPKDSDKSMLARQTGLTRSQVSNWFINARVRLWKPMVEEMYKEETGDAELESNSSSEAEPKATKGDISASEDRGEDLQQNSTSEATDVEMVGSTINNTFQSGTLRGAETEYGLVKSNGEQKPGVEDGSFYPGAIVQSNGGSGGFMTTGASYHISELGNFGNGSGVSLTLGLKRFEGGNLPISVENHHGFVTMRGDDVYNTSSSSVGLQTADFGNSHLFHDFVA</sequence>
<keyword evidence="6" id="KW-0804">Transcription</keyword>